<evidence type="ECO:0000313" key="1">
    <source>
        <dbReference type="EMBL" id="KAF3566641.1"/>
    </source>
</evidence>
<keyword evidence="2" id="KW-1185">Reference proteome</keyword>
<dbReference type="Proteomes" id="UP000266723">
    <property type="component" value="Unassembled WGS sequence"/>
</dbReference>
<comment type="caution">
    <text evidence="1">The sequence shown here is derived from an EMBL/GenBank/DDBJ whole genome shotgun (WGS) entry which is preliminary data.</text>
</comment>
<organism evidence="1 2">
    <name type="scientific">Brassica cretica</name>
    <name type="common">Mustard</name>
    <dbReference type="NCBI Taxonomy" id="69181"/>
    <lineage>
        <taxon>Eukaryota</taxon>
        <taxon>Viridiplantae</taxon>
        <taxon>Streptophyta</taxon>
        <taxon>Embryophyta</taxon>
        <taxon>Tracheophyta</taxon>
        <taxon>Spermatophyta</taxon>
        <taxon>Magnoliopsida</taxon>
        <taxon>eudicotyledons</taxon>
        <taxon>Gunneridae</taxon>
        <taxon>Pentapetalae</taxon>
        <taxon>rosids</taxon>
        <taxon>malvids</taxon>
        <taxon>Brassicales</taxon>
        <taxon>Brassicaceae</taxon>
        <taxon>Brassiceae</taxon>
        <taxon>Brassica</taxon>
    </lineage>
</organism>
<accession>A0ABQ7D469</accession>
<dbReference type="EMBL" id="QGKV02000759">
    <property type="protein sequence ID" value="KAF3566641.1"/>
    <property type="molecule type" value="Genomic_DNA"/>
</dbReference>
<reference evidence="1 2" key="1">
    <citation type="journal article" date="2020" name="BMC Genomics">
        <title>Intraspecific diversification of the crop wild relative Brassica cretica Lam. using demographic model selection.</title>
        <authorList>
            <person name="Kioukis A."/>
            <person name="Michalopoulou V.A."/>
            <person name="Briers L."/>
            <person name="Pirintsos S."/>
            <person name="Studholme D.J."/>
            <person name="Pavlidis P."/>
            <person name="Sarris P.F."/>
        </authorList>
    </citation>
    <scope>NUCLEOTIDE SEQUENCE [LARGE SCALE GENOMIC DNA]</scope>
    <source>
        <strain evidence="2">cv. PFS-1207/04</strain>
    </source>
</reference>
<proteinExistence type="predicted"/>
<protein>
    <submittedName>
        <fullName evidence="1">Uncharacterized protein</fullName>
    </submittedName>
</protein>
<evidence type="ECO:0000313" key="2">
    <source>
        <dbReference type="Proteomes" id="UP000266723"/>
    </source>
</evidence>
<sequence>MQWPTIRLVQYARYSEGLVIGCEVVATNPDLEGVVFPTMSAINGAKKFTAVTEPEVLFRIGEKVLTLSPKSGLGSRYLEVGLWQEAKSNLVALGKDDWIAWCWTLGPPVLTLSPKSGLGLLVKGGKAMRYHWLADHVLV</sequence>
<name>A0ABQ7D469_BRACR</name>
<gene>
    <name evidence="1" type="ORF">DY000_02017251</name>
</gene>